<dbReference type="GO" id="GO:0022857">
    <property type="term" value="F:transmembrane transporter activity"/>
    <property type="evidence" value="ECO:0007669"/>
    <property type="project" value="InterPro"/>
</dbReference>
<gene>
    <name evidence="7" type="ORF">ENW00_03895</name>
</gene>
<keyword evidence="5 6" id="KW-0472">Membrane</keyword>
<reference evidence="7" key="1">
    <citation type="journal article" date="2020" name="mSystems">
        <title>Genome- and Community-Level Interaction Insights into Carbon Utilization and Element Cycling Functions of Hydrothermarchaeota in Hydrothermal Sediment.</title>
        <authorList>
            <person name="Zhou Z."/>
            <person name="Liu Y."/>
            <person name="Xu W."/>
            <person name="Pan J."/>
            <person name="Luo Z.H."/>
            <person name="Li M."/>
        </authorList>
    </citation>
    <scope>NUCLEOTIDE SEQUENCE [LARGE SCALE GENOMIC DNA]</scope>
    <source>
        <strain evidence="7">SpSt-81</strain>
    </source>
</reference>
<dbReference type="Pfam" id="PF02653">
    <property type="entry name" value="BPD_transp_2"/>
    <property type="match status" value="1"/>
</dbReference>
<evidence type="ECO:0000256" key="5">
    <source>
        <dbReference type="ARBA" id="ARBA00023136"/>
    </source>
</evidence>
<dbReference type="AlphaFoldDB" id="A0A7C3MJS3"/>
<comment type="caution">
    <text evidence="7">The sequence shown here is derived from an EMBL/GenBank/DDBJ whole genome shotgun (WGS) entry which is preliminary data.</text>
</comment>
<dbReference type="EMBL" id="DTIN01000014">
    <property type="protein sequence ID" value="HFX13289.1"/>
    <property type="molecule type" value="Genomic_DNA"/>
</dbReference>
<protein>
    <submittedName>
        <fullName evidence="7">ABC transporter permease</fullName>
    </submittedName>
</protein>
<comment type="subcellular location">
    <subcellularLocation>
        <location evidence="1">Cell membrane</location>
        <topology evidence="1">Multi-pass membrane protein</topology>
    </subcellularLocation>
</comment>
<keyword evidence="2" id="KW-1003">Cell membrane</keyword>
<feature type="transmembrane region" description="Helical" evidence="6">
    <location>
        <begin position="95"/>
        <end position="118"/>
    </location>
</feature>
<feature type="transmembrane region" description="Helical" evidence="6">
    <location>
        <begin position="20"/>
        <end position="41"/>
    </location>
</feature>
<evidence type="ECO:0000256" key="6">
    <source>
        <dbReference type="SAM" id="Phobius"/>
    </source>
</evidence>
<dbReference type="PANTHER" id="PTHR32196">
    <property type="entry name" value="ABC TRANSPORTER PERMEASE PROTEIN YPHD-RELATED-RELATED"/>
    <property type="match status" value="1"/>
</dbReference>
<organism evidence="7">
    <name type="scientific">Dictyoglomus thermophilum</name>
    <dbReference type="NCBI Taxonomy" id="14"/>
    <lineage>
        <taxon>Bacteria</taxon>
        <taxon>Pseudomonadati</taxon>
        <taxon>Dictyoglomota</taxon>
        <taxon>Dictyoglomia</taxon>
        <taxon>Dictyoglomales</taxon>
        <taxon>Dictyoglomaceae</taxon>
        <taxon>Dictyoglomus</taxon>
    </lineage>
</organism>
<accession>A0A7C3MJS3</accession>
<evidence type="ECO:0000256" key="4">
    <source>
        <dbReference type="ARBA" id="ARBA00022989"/>
    </source>
</evidence>
<feature type="transmembrane region" description="Helical" evidence="6">
    <location>
        <begin position="221"/>
        <end position="243"/>
    </location>
</feature>
<dbReference type="GO" id="GO:0005886">
    <property type="term" value="C:plasma membrane"/>
    <property type="evidence" value="ECO:0007669"/>
    <property type="project" value="UniProtKB-SubCell"/>
</dbReference>
<dbReference type="InterPro" id="IPR001851">
    <property type="entry name" value="ABC_transp_permease"/>
</dbReference>
<keyword evidence="4 6" id="KW-1133">Transmembrane helix</keyword>
<evidence type="ECO:0000256" key="1">
    <source>
        <dbReference type="ARBA" id="ARBA00004651"/>
    </source>
</evidence>
<dbReference type="CDD" id="cd06579">
    <property type="entry name" value="TM_PBP1_transp_AraH_like"/>
    <property type="match status" value="1"/>
</dbReference>
<sequence>MKEASKDKRGILKTIRMQEIGILIILFVLCLFLSLTTETFLTSTNIFNILRAFSWIAISGFGILMVIITGGIDLSVGSVMAMSGLITAMMLKANFGVFLSIIGGILIGAFIGFINGLLISKTNLPPFIATLGTMNIARGFCYGITGGWPVRDLPRSFNILGQYDIPFLGVGIPLPVVFMIILGIITSIFLNRTSWGYRIYAVGGNEQAARLSGINTGRVKILVYTLCGILTAIGGILMTARLGVAAPTAASGYELDVIAAAVIGGASLTGGEGTVLGVIIGAAIMQVLRTGMVLLGFPAYWQPSAIGAIIIAAIIFDQYRKKKMGIIR</sequence>
<feature type="transmembrane region" description="Helical" evidence="6">
    <location>
        <begin position="53"/>
        <end position="74"/>
    </location>
</feature>
<evidence type="ECO:0000313" key="7">
    <source>
        <dbReference type="EMBL" id="HFX13289.1"/>
    </source>
</evidence>
<dbReference type="PANTHER" id="PTHR32196:SF72">
    <property type="entry name" value="RIBOSE IMPORT PERMEASE PROTEIN RBSC"/>
    <property type="match status" value="1"/>
</dbReference>
<feature type="transmembrane region" description="Helical" evidence="6">
    <location>
        <begin position="165"/>
        <end position="190"/>
    </location>
</feature>
<keyword evidence="3 6" id="KW-0812">Transmembrane</keyword>
<feature type="transmembrane region" description="Helical" evidence="6">
    <location>
        <begin position="300"/>
        <end position="319"/>
    </location>
</feature>
<proteinExistence type="predicted"/>
<evidence type="ECO:0000256" key="3">
    <source>
        <dbReference type="ARBA" id="ARBA00022692"/>
    </source>
</evidence>
<feature type="transmembrane region" description="Helical" evidence="6">
    <location>
        <begin position="255"/>
        <end position="288"/>
    </location>
</feature>
<evidence type="ECO:0000256" key="2">
    <source>
        <dbReference type="ARBA" id="ARBA00022475"/>
    </source>
</evidence>
<name>A0A7C3MJS3_DICTH</name>